<evidence type="ECO:0000313" key="2">
    <source>
        <dbReference type="EMBL" id="QRQ99721.1"/>
    </source>
</evidence>
<keyword evidence="1" id="KW-0812">Transmembrane</keyword>
<dbReference type="Proteomes" id="UP000612680">
    <property type="component" value="Chromosome"/>
</dbReference>
<sequence>MSNYWLIYWITRLDNIQGAFAFAAFASLAAALFLFMSFMVGLDYDSESEIETKNKWRKSFLIAGVIFGAIAVVIPSKNDAIMIAAGGKAMDFVEQDSSLSKLPKQTTLFITKYLDGKIADMEKEDQK</sequence>
<protein>
    <submittedName>
        <fullName evidence="2">Uncharacterized protein</fullName>
    </submittedName>
</protein>
<evidence type="ECO:0000313" key="3">
    <source>
        <dbReference type="Proteomes" id="UP000612680"/>
    </source>
</evidence>
<accession>A0ABX7I2F2</accession>
<keyword evidence="1" id="KW-0472">Membrane</keyword>
<reference evidence="2 3" key="1">
    <citation type="submission" date="2020-06" db="EMBL/GenBank/DDBJ databases">
        <title>Dyadobacter sandarakinus sp. nov., isolated from the soil of the Arctic Yellow River Station.</title>
        <authorList>
            <person name="Zhang Y."/>
            <person name="Peng F."/>
        </authorList>
    </citation>
    <scope>NUCLEOTIDE SEQUENCE [LARGE SCALE GENOMIC DNA]</scope>
    <source>
        <strain evidence="2 3">Q3-56</strain>
    </source>
</reference>
<gene>
    <name evidence="2" type="ORF">HWI92_01715</name>
</gene>
<proteinExistence type="predicted"/>
<feature type="transmembrane region" description="Helical" evidence="1">
    <location>
        <begin position="56"/>
        <end position="74"/>
    </location>
</feature>
<dbReference type="RefSeq" id="WP_204660482.1">
    <property type="nucleotide sequence ID" value="NZ_CP056775.1"/>
</dbReference>
<keyword evidence="3" id="KW-1185">Reference proteome</keyword>
<dbReference type="EMBL" id="CP056775">
    <property type="protein sequence ID" value="QRQ99721.1"/>
    <property type="molecule type" value="Genomic_DNA"/>
</dbReference>
<feature type="transmembrane region" description="Helical" evidence="1">
    <location>
        <begin position="20"/>
        <end position="44"/>
    </location>
</feature>
<name>A0ABX7I2F2_9BACT</name>
<keyword evidence="1" id="KW-1133">Transmembrane helix</keyword>
<evidence type="ECO:0000256" key="1">
    <source>
        <dbReference type="SAM" id="Phobius"/>
    </source>
</evidence>
<organism evidence="2 3">
    <name type="scientific">Dyadobacter sandarakinus</name>
    <dbReference type="NCBI Taxonomy" id="2747268"/>
    <lineage>
        <taxon>Bacteria</taxon>
        <taxon>Pseudomonadati</taxon>
        <taxon>Bacteroidota</taxon>
        <taxon>Cytophagia</taxon>
        <taxon>Cytophagales</taxon>
        <taxon>Spirosomataceae</taxon>
        <taxon>Dyadobacter</taxon>
    </lineage>
</organism>